<evidence type="ECO:0000313" key="2">
    <source>
        <dbReference type="Proteomes" id="UP001226084"/>
    </source>
</evidence>
<sequence>MTILLLRQPSPDPLPVPAQLAGHAVRCQDCATLPALLQCLRQARESQPAWVLIETGAAEPAQWAAHGRELCAALEALPAPYIEMAANDDDGLDAHLHPLHAPVARVVCSSGREDACRLSLAIAARRLQTVAGSA</sequence>
<evidence type="ECO:0008006" key="3">
    <source>
        <dbReference type="Google" id="ProtNLM"/>
    </source>
</evidence>
<proteinExistence type="predicted"/>
<dbReference type="EMBL" id="JAUTAS010000001">
    <property type="protein sequence ID" value="MDQ1110302.1"/>
    <property type="molecule type" value="Genomic_DNA"/>
</dbReference>
<name>A0AAP5ALQ9_9GAMM</name>
<dbReference type="Proteomes" id="UP001226084">
    <property type="component" value="Unassembled WGS sequence"/>
</dbReference>
<reference evidence="1" key="1">
    <citation type="submission" date="2023-07" db="EMBL/GenBank/DDBJ databases">
        <title>Functional and genomic diversity of the sorghum phyllosphere microbiome.</title>
        <authorList>
            <person name="Shade A."/>
        </authorList>
    </citation>
    <scope>NUCLEOTIDE SEQUENCE</scope>
    <source>
        <strain evidence="1">SORGH_AS_0457</strain>
    </source>
</reference>
<accession>A0AAP5ALQ9</accession>
<gene>
    <name evidence="1" type="ORF">QE424_003461</name>
</gene>
<comment type="caution">
    <text evidence="1">The sequence shown here is derived from an EMBL/GenBank/DDBJ whole genome shotgun (WGS) entry which is preliminary data.</text>
</comment>
<organism evidence="1 2">
    <name type="scientific">Stenotrophomonas rhizophila</name>
    <dbReference type="NCBI Taxonomy" id="216778"/>
    <lineage>
        <taxon>Bacteria</taxon>
        <taxon>Pseudomonadati</taxon>
        <taxon>Pseudomonadota</taxon>
        <taxon>Gammaproteobacteria</taxon>
        <taxon>Lysobacterales</taxon>
        <taxon>Lysobacteraceae</taxon>
        <taxon>Stenotrophomonas</taxon>
    </lineage>
</organism>
<protein>
    <recommendedName>
        <fullName evidence="3">3-dehydroquinate dehydratase</fullName>
    </recommendedName>
</protein>
<evidence type="ECO:0000313" key="1">
    <source>
        <dbReference type="EMBL" id="MDQ1110302.1"/>
    </source>
</evidence>
<dbReference type="RefSeq" id="WP_307107696.1">
    <property type="nucleotide sequence ID" value="NZ_JAUTAS010000001.1"/>
</dbReference>
<dbReference type="AlphaFoldDB" id="A0AAP5ALQ9"/>